<evidence type="ECO:0000256" key="1">
    <source>
        <dbReference type="SAM" id="Phobius"/>
    </source>
</evidence>
<keyword evidence="2" id="KW-0732">Signal</keyword>
<dbReference type="OMA" id="AMNCDEY"/>
<keyword evidence="1" id="KW-1133">Transmembrane helix</keyword>
<dbReference type="OrthoDB" id="29556at2759"/>
<evidence type="ECO:0008006" key="5">
    <source>
        <dbReference type="Google" id="ProtNLM"/>
    </source>
</evidence>
<keyword evidence="1" id="KW-0812">Transmembrane</keyword>
<dbReference type="GeneID" id="14893344"/>
<organism evidence="3 4">
    <name type="scientific">Entamoeba invadens IP1</name>
    <dbReference type="NCBI Taxonomy" id="370355"/>
    <lineage>
        <taxon>Eukaryota</taxon>
        <taxon>Amoebozoa</taxon>
        <taxon>Evosea</taxon>
        <taxon>Archamoebae</taxon>
        <taxon>Mastigamoebida</taxon>
        <taxon>Entamoebidae</taxon>
        <taxon>Entamoeba</taxon>
    </lineage>
</organism>
<feature type="chain" id="PRO_5013220911" description="Transmembrane protein" evidence="2">
    <location>
        <begin position="16"/>
        <end position="252"/>
    </location>
</feature>
<dbReference type="RefSeq" id="XP_004261079.1">
    <property type="nucleotide sequence ID" value="XM_004261031.1"/>
</dbReference>
<gene>
    <name evidence="3" type="ORF">EIN_130370</name>
</gene>
<dbReference type="Proteomes" id="UP000014680">
    <property type="component" value="Unassembled WGS sequence"/>
</dbReference>
<evidence type="ECO:0000313" key="3">
    <source>
        <dbReference type="EMBL" id="ELP94308.1"/>
    </source>
</evidence>
<sequence>MSIFIVLTFSMLSLSAEFYAEKGSGVTTYYPLNVCTYVASSYQKYEKVDTTLTITTYSDETCTTQTEQKTQTIEASALVTERPTTFGYIHIPSNKCTDKTQIEETSTVSIFMSGCSSESTKVVFYQKDSIFVYVQYIFEKTDDNLCTNFTKGVQLSTVGCSGDFYYLDAMNCDEYYEFNGNKCDCLFIDNIKPDDDGKCNKPKEDLNATQLTISLIVLGVSCLIFIGLFIFAVVRKVMTRKPAPPKDEEEAK</sequence>
<accession>A0A0A1UGY6</accession>
<dbReference type="EMBL" id="KB206244">
    <property type="protein sequence ID" value="ELP94308.1"/>
    <property type="molecule type" value="Genomic_DNA"/>
</dbReference>
<reference evidence="3 4" key="1">
    <citation type="submission" date="2012-10" db="EMBL/GenBank/DDBJ databases">
        <authorList>
            <person name="Zafar N."/>
            <person name="Inman J."/>
            <person name="Hall N."/>
            <person name="Lorenzi H."/>
            <person name="Caler E."/>
        </authorList>
    </citation>
    <scope>NUCLEOTIDE SEQUENCE [LARGE SCALE GENOMIC DNA]</scope>
    <source>
        <strain evidence="3 4">IP1</strain>
    </source>
</reference>
<feature type="signal peptide" evidence="2">
    <location>
        <begin position="1"/>
        <end position="15"/>
    </location>
</feature>
<evidence type="ECO:0000313" key="4">
    <source>
        <dbReference type="Proteomes" id="UP000014680"/>
    </source>
</evidence>
<feature type="transmembrane region" description="Helical" evidence="1">
    <location>
        <begin position="211"/>
        <end position="234"/>
    </location>
</feature>
<name>A0A0A1UGY6_ENTIV</name>
<proteinExistence type="predicted"/>
<dbReference type="AlphaFoldDB" id="A0A0A1UGY6"/>
<protein>
    <recommendedName>
        <fullName evidence="5">Transmembrane protein</fullName>
    </recommendedName>
</protein>
<dbReference type="KEGG" id="eiv:EIN_130370"/>
<evidence type="ECO:0000256" key="2">
    <source>
        <dbReference type="SAM" id="SignalP"/>
    </source>
</evidence>
<keyword evidence="1" id="KW-0472">Membrane</keyword>
<keyword evidence="4" id="KW-1185">Reference proteome</keyword>
<dbReference type="VEuPathDB" id="AmoebaDB:EIN_130370"/>